<feature type="region of interest" description="Disordered" evidence="1">
    <location>
        <begin position="396"/>
        <end position="428"/>
    </location>
</feature>
<organism>
    <name type="scientific">Branchiostoma floridae</name>
    <name type="common">Florida lancelet</name>
    <name type="synonym">Amphioxus</name>
    <dbReference type="NCBI Taxonomy" id="7739"/>
    <lineage>
        <taxon>Eukaryota</taxon>
        <taxon>Metazoa</taxon>
        <taxon>Chordata</taxon>
        <taxon>Cephalochordata</taxon>
        <taxon>Leptocardii</taxon>
        <taxon>Amphioxiformes</taxon>
        <taxon>Branchiostomatidae</taxon>
        <taxon>Branchiostoma</taxon>
    </lineage>
</organism>
<dbReference type="InterPro" id="IPR001394">
    <property type="entry name" value="Peptidase_C19_UCH"/>
</dbReference>
<dbReference type="SUPFAM" id="SSF54001">
    <property type="entry name" value="Cysteine proteinases"/>
    <property type="match status" value="1"/>
</dbReference>
<dbReference type="InterPro" id="IPR028889">
    <property type="entry name" value="USP"/>
</dbReference>
<dbReference type="GO" id="GO:0016579">
    <property type="term" value="P:protein deubiquitination"/>
    <property type="evidence" value="ECO:0007669"/>
    <property type="project" value="InterPro"/>
</dbReference>
<dbReference type="Gene3D" id="3.90.70.10">
    <property type="entry name" value="Cysteine proteinases"/>
    <property type="match status" value="2"/>
</dbReference>
<evidence type="ECO:0000256" key="1">
    <source>
        <dbReference type="SAM" id="MobiDB-lite"/>
    </source>
</evidence>
<name>C3Z6T3_BRAFL</name>
<dbReference type="InterPro" id="IPR038765">
    <property type="entry name" value="Papain-like_cys_pep_sf"/>
</dbReference>
<feature type="domain" description="USP" evidence="2">
    <location>
        <begin position="203"/>
        <end position="847"/>
    </location>
</feature>
<dbReference type="EMBL" id="GG666590">
    <property type="protein sequence ID" value="EEN51529.1"/>
    <property type="molecule type" value="Genomic_DNA"/>
</dbReference>
<dbReference type="Pfam" id="PF00443">
    <property type="entry name" value="UCH"/>
    <property type="match status" value="1"/>
</dbReference>
<sequence>MGKRLRCRKARRVKKWLRNNVIKPVGKAVRMVFCGCLCLPVEDVDLEDMEWAHALSLEDECIHKVVRMVEESRNNITAEGQVEMEAPPRKRSKLSLSRRKDDSSTTSTVAVPSTQQPVYPLFQMKGSTDEKDENSQVERPLSTSVVCLTGQLQARKQVLAVTSVSQELAQDVSEVQLDMPTETSLDVSTVMQTYDYSEYVPFVGLVNLTNTCYMNSVLQILIHTPQFAMRMAYLQGDLRDIYVEAKQHVNIKQKLKFSKPVFGLLNELCRLFRKVGKLKLNYILAPENQNERLAIEPVRTLDAIGDAHGMFRGSQQHDAQELLRCMLSSLQDANAAILVRQSERREELRVRQEKLAAIMAKKQCRKQSVKIGNGGSDLQNGHNGAVMVPLKELEPKEPSKVNGLPNGHNSEKGRVSPVGSVSKTTKKKRLGLGHSKNQIKITRFASPSDPTPHMTVNGHHRHLEASSASNGRVHVTEDEPAVATKEHLTNGTWDKDVPVAKENGAAVTTKEHLTNGTRDKDIPVNTTLAEQVSCVTLDGNMADVSDERMDTGPSVNGSASNGHVQVEDVPTSLMDDNALRLTAKDLTALEKEDGINMIEDLFLGQLQYLTTCIECECKTSRTENFMDLSLPIKMNNKEQDLQDATAGTSPDSNPDDKADNVSLSWSFDTFMAPEKLDNENKYRCEVCGAESEAKRKLYFAKLPKILTIHLIRFEYNPSGYGMRKISSPIVIPSHLRLDGFCTDTCADRGFRYEIYGMILHEGSSQDSGHYVSYADTSDVPVVELDKSSQGEREKKLRRAVAQFDYSGNWIKFNDSYVSLVTEEEMGEILYPERTNSFTPYLLFYKRTDLECPMADMKAKVERNTEETQGSKAESCSKDSPGKEEEKEEDISR</sequence>
<dbReference type="CDD" id="cd02257">
    <property type="entry name" value="Peptidase_C19"/>
    <property type="match status" value="1"/>
</dbReference>
<dbReference type="PANTHER" id="PTHR24006:SF905">
    <property type="entry name" value="UBIQUITIN CARBOXYL-TERMINAL HYDROLASE 1"/>
    <property type="match status" value="1"/>
</dbReference>
<reference evidence="3" key="1">
    <citation type="journal article" date="2008" name="Nature">
        <title>The amphioxus genome and the evolution of the chordate karyotype.</title>
        <authorList>
            <consortium name="US DOE Joint Genome Institute (JGI-PGF)"/>
            <person name="Putnam N.H."/>
            <person name="Butts T."/>
            <person name="Ferrier D.E.K."/>
            <person name="Furlong R.F."/>
            <person name="Hellsten U."/>
            <person name="Kawashima T."/>
            <person name="Robinson-Rechavi M."/>
            <person name="Shoguchi E."/>
            <person name="Terry A."/>
            <person name="Yu J.-K."/>
            <person name="Benito-Gutierrez E.L."/>
            <person name="Dubchak I."/>
            <person name="Garcia-Fernandez J."/>
            <person name="Gibson-Brown J.J."/>
            <person name="Grigoriev I.V."/>
            <person name="Horton A.C."/>
            <person name="de Jong P.J."/>
            <person name="Jurka J."/>
            <person name="Kapitonov V.V."/>
            <person name="Kohara Y."/>
            <person name="Kuroki Y."/>
            <person name="Lindquist E."/>
            <person name="Lucas S."/>
            <person name="Osoegawa K."/>
            <person name="Pennacchio L.A."/>
            <person name="Salamov A.A."/>
            <person name="Satou Y."/>
            <person name="Sauka-Spengler T."/>
            <person name="Schmutz J."/>
            <person name="Shin-I T."/>
            <person name="Toyoda A."/>
            <person name="Bronner-Fraser M."/>
            <person name="Fujiyama A."/>
            <person name="Holland L.Z."/>
            <person name="Holland P.W.H."/>
            <person name="Satoh N."/>
            <person name="Rokhsar D.S."/>
        </authorList>
    </citation>
    <scope>NUCLEOTIDE SEQUENCE [LARGE SCALE GENOMIC DNA]</scope>
    <source>
        <strain evidence="3">S238N-H82</strain>
        <tissue evidence="3">Testes</tissue>
    </source>
</reference>
<protein>
    <recommendedName>
        <fullName evidence="2">USP domain-containing protein</fullName>
    </recommendedName>
</protein>
<dbReference type="AlphaFoldDB" id="C3Z6T3"/>
<dbReference type="GO" id="GO:0004843">
    <property type="term" value="F:cysteine-type deubiquitinase activity"/>
    <property type="evidence" value="ECO:0007669"/>
    <property type="project" value="InterPro"/>
</dbReference>
<evidence type="ECO:0000259" key="2">
    <source>
        <dbReference type="PROSITE" id="PS50235"/>
    </source>
</evidence>
<dbReference type="InterPro" id="IPR050164">
    <property type="entry name" value="Peptidase_C19"/>
</dbReference>
<feature type="compositionally biased region" description="Basic and acidic residues" evidence="1">
    <location>
        <begin position="874"/>
        <end position="892"/>
    </location>
</feature>
<dbReference type="InParanoid" id="C3Z6T3"/>
<feature type="region of interest" description="Disordered" evidence="1">
    <location>
        <begin position="859"/>
        <end position="892"/>
    </location>
</feature>
<dbReference type="eggNOG" id="KOG1864">
    <property type="taxonomic scope" value="Eukaryota"/>
</dbReference>
<accession>C3Z6T3</accession>
<dbReference type="PROSITE" id="PS50235">
    <property type="entry name" value="USP_3"/>
    <property type="match status" value="1"/>
</dbReference>
<dbReference type="FunFam" id="3.90.70.10:FF:000391">
    <property type="entry name" value="Predicted protein"/>
    <property type="match status" value="1"/>
</dbReference>
<evidence type="ECO:0000313" key="3">
    <source>
        <dbReference type="EMBL" id="EEN51529.1"/>
    </source>
</evidence>
<dbReference type="PANTHER" id="PTHR24006">
    <property type="entry name" value="UBIQUITIN CARBOXYL-TERMINAL HYDROLASE"/>
    <property type="match status" value="1"/>
</dbReference>
<dbReference type="STRING" id="7739.C3Z6T3"/>
<proteinExistence type="predicted"/>
<feature type="region of interest" description="Disordered" evidence="1">
    <location>
        <begin position="78"/>
        <end position="111"/>
    </location>
</feature>
<dbReference type="FunCoup" id="C3Z6T3">
    <property type="interactions" value="631"/>
</dbReference>
<gene>
    <name evidence="3" type="ORF">BRAFLDRAFT_118958</name>
</gene>